<evidence type="ECO:0000313" key="2">
    <source>
        <dbReference type="Proteomes" id="UP000032534"/>
    </source>
</evidence>
<name>A0A0D7X638_9BACL</name>
<sequence>MPHTEGTNEFIKSVLGYEEHDGHLKAEYDLECRHDMLMEFAVKNADLFLEFANASTEYTSSNFVKQFKRSYTQK</sequence>
<gene>
    <name evidence="1" type="ORF">QD47_05415</name>
</gene>
<keyword evidence="2" id="KW-1185">Reference proteome</keyword>
<accession>A0A0D7X638</accession>
<dbReference type="EMBL" id="JTHP01000006">
    <property type="protein sequence ID" value="KJD46694.1"/>
    <property type="molecule type" value="Genomic_DNA"/>
</dbReference>
<proteinExistence type="predicted"/>
<organism evidence="1 2">
    <name type="scientific">Paenibacillus terrae</name>
    <dbReference type="NCBI Taxonomy" id="159743"/>
    <lineage>
        <taxon>Bacteria</taxon>
        <taxon>Bacillati</taxon>
        <taxon>Bacillota</taxon>
        <taxon>Bacilli</taxon>
        <taxon>Bacillales</taxon>
        <taxon>Paenibacillaceae</taxon>
        <taxon>Paenibacillus</taxon>
    </lineage>
</organism>
<evidence type="ECO:0000313" key="1">
    <source>
        <dbReference type="EMBL" id="KJD46694.1"/>
    </source>
</evidence>
<dbReference type="AlphaFoldDB" id="A0A0D7X638"/>
<dbReference type="PATRIC" id="fig|159743.3.peg.1164"/>
<dbReference type="Proteomes" id="UP000032534">
    <property type="component" value="Unassembled WGS sequence"/>
</dbReference>
<reference evidence="1 2" key="1">
    <citation type="submission" date="2014-11" db="EMBL/GenBank/DDBJ databases">
        <title>Draft Genome Sequences of Paenibacillus polymyxa NRRL B-30509 and Paenibacillus terrae NRRL B-30644, Strains from a Poultry Environment that Produce Tridecaptin A and Paenicidins.</title>
        <authorList>
            <person name="van Belkum M.J."/>
            <person name="Lohans C.T."/>
            <person name="Vederas J.C."/>
        </authorList>
    </citation>
    <scope>NUCLEOTIDE SEQUENCE [LARGE SCALE GENOMIC DNA]</scope>
    <source>
        <strain evidence="1 2">NRRL B-30644</strain>
    </source>
</reference>
<protein>
    <submittedName>
        <fullName evidence="1">Uncharacterized protein</fullName>
    </submittedName>
</protein>
<comment type="caution">
    <text evidence="1">The sequence shown here is derived from an EMBL/GenBank/DDBJ whole genome shotgun (WGS) entry which is preliminary data.</text>
</comment>
<dbReference type="RefSeq" id="WP_044645149.1">
    <property type="nucleotide sequence ID" value="NZ_JTHP01000006.1"/>
</dbReference>